<keyword evidence="2" id="KW-1185">Reference proteome</keyword>
<reference evidence="1 2" key="1">
    <citation type="journal article" date="2023" name="Plants (Basel)">
        <title>Bridging the Gap: Combining Genomics and Transcriptomics Approaches to Understand Stylosanthes scabra, an Orphan Legume from the Brazilian Caatinga.</title>
        <authorList>
            <person name="Ferreira-Neto J.R.C."/>
            <person name="da Silva M.D."/>
            <person name="Binneck E."/>
            <person name="de Melo N.F."/>
            <person name="da Silva R.H."/>
            <person name="de Melo A.L.T.M."/>
            <person name="Pandolfi V."/>
            <person name="Bustamante F.O."/>
            <person name="Brasileiro-Vidal A.C."/>
            <person name="Benko-Iseppon A.M."/>
        </authorList>
    </citation>
    <scope>NUCLEOTIDE SEQUENCE [LARGE SCALE GENOMIC DNA]</scope>
    <source>
        <tissue evidence="1">Leaves</tissue>
    </source>
</reference>
<comment type="caution">
    <text evidence="1">The sequence shown here is derived from an EMBL/GenBank/DDBJ whole genome shotgun (WGS) entry which is preliminary data.</text>
</comment>
<evidence type="ECO:0000313" key="1">
    <source>
        <dbReference type="EMBL" id="MED6162832.1"/>
    </source>
</evidence>
<dbReference type="EMBL" id="JASCZI010121745">
    <property type="protein sequence ID" value="MED6162832.1"/>
    <property type="molecule type" value="Genomic_DNA"/>
</dbReference>
<name>A0ABU6UNC7_9FABA</name>
<proteinExistence type="predicted"/>
<sequence length="105" mass="12332">MGSGIIYYDIEKHEKYEGSADSDLAVVKTRRYHFDDEPFIHPPQSIRFDPDRLYELPMLRPFEEERSHSARTRSVKKSKSYTRVLSSWSLNQTWISLVAYKDGSS</sequence>
<protein>
    <submittedName>
        <fullName evidence="1">Uncharacterized protein</fullName>
    </submittedName>
</protein>
<accession>A0ABU6UNC7</accession>
<gene>
    <name evidence="1" type="ORF">PIB30_074188</name>
</gene>
<organism evidence="1 2">
    <name type="scientific">Stylosanthes scabra</name>
    <dbReference type="NCBI Taxonomy" id="79078"/>
    <lineage>
        <taxon>Eukaryota</taxon>
        <taxon>Viridiplantae</taxon>
        <taxon>Streptophyta</taxon>
        <taxon>Embryophyta</taxon>
        <taxon>Tracheophyta</taxon>
        <taxon>Spermatophyta</taxon>
        <taxon>Magnoliopsida</taxon>
        <taxon>eudicotyledons</taxon>
        <taxon>Gunneridae</taxon>
        <taxon>Pentapetalae</taxon>
        <taxon>rosids</taxon>
        <taxon>fabids</taxon>
        <taxon>Fabales</taxon>
        <taxon>Fabaceae</taxon>
        <taxon>Papilionoideae</taxon>
        <taxon>50 kb inversion clade</taxon>
        <taxon>dalbergioids sensu lato</taxon>
        <taxon>Dalbergieae</taxon>
        <taxon>Pterocarpus clade</taxon>
        <taxon>Stylosanthes</taxon>
    </lineage>
</organism>
<dbReference type="Proteomes" id="UP001341840">
    <property type="component" value="Unassembled WGS sequence"/>
</dbReference>
<evidence type="ECO:0000313" key="2">
    <source>
        <dbReference type="Proteomes" id="UP001341840"/>
    </source>
</evidence>